<dbReference type="AlphaFoldDB" id="A0A9W7EAJ5"/>
<proteinExistence type="predicted"/>
<dbReference type="EMBL" id="BRXW01000600">
    <property type="protein sequence ID" value="GMH68968.1"/>
    <property type="molecule type" value="Genomic_DNA"/>
</dbReference>
<feature type="region of interest" description="Disordered" evidence="1">
    <location>
        <begin position="295"/>
        <end position="344"/>
    </location>
</feature>
<dbReference type="Proteomes" id="UP001165122">
    <property type="component" value="Unassembled WGS sequence"/>
</dbReference>
<evidence type="ECO:0000313" key="3">
    <source>
        <dbReference type="EMBL" id="GMH68968.1"/>
    </source>
</evidence>
<dbReference type="PANTHER" id="PTHR46667">
    <property type="entry name" value="OS05G0182700 PROTEIN"/>
    <property type="match status" value="1"/>
</dbReference>
<accession>A0A9W7EAJ5</accession>
<sequence>MAAQQTASKLLGGTALGVLGSCSLLGIPPTELFSLGLRSSITSLPASGADGTISLLSRRVDELQRAMAASARQQGSTIVVHGNDSNSKLPSLMTVSVICIASAAGYAWMRFRGLSFDDVMFVTTKTFNEGLDIVGKSLESVSEQVKRVHNKLSGQVQEVDDKVKGVDEKVERNLEMSRAIKFELDEALERLKDGDERQDYIQRGIHLLCSVVGDAVGTNTAMGRKLLTFNKERTMGGPDSAIGNGDSSFQISSPMTEPIDSDDDTVSEISYNVVGNESVDGRLRAIQRLAEGLKGWSETAGSPQKSVTTPSPTKRRGGSGGRVGRSRSPVPNVINRATYGTHIE</sequence>
<dbReference type="InterPro" id="IPR012458">
    <property type="entry name" value="DUF1664"/>
</dbReference>
<protein>
    <recommendedName>
        <fullName evidence="2">DUF1664 domain-containing protein</fullName>
    </recommendedName>
</protein>
<feature type="domain" description="DUF1664" evidence="2">
    <location>
        <begin position="95"/>
        <end position="203"/>
    </location>
</feature>
<keyword evidence="4" id="KW-1185">Reference proteome</keyword>
<comment type="caution">
    <text evidence="3">The sequence shown here is derived from an EMBL/GenBank/DDBJ whole genome shotgun (WGS) entry which is preliminary data.</text>
</comment>
<dbReference type="Pfam" id="PF07889">
    <property type="entry name" value="DUF1664"/>
    <property type="match status" value="1"/>
</dbReference>
<name>A0A9W7EAJ5_9STRA</name>
<evidence type="ECO:0000256" key="1">
    <source>
        <dbReference type="SAM" id="MobiDB-lite"/>
    </source>
</evidence>
<dbReference type="PANTHER" id="PTHR46667:SF6">
    <property type="entry name" value="OS01G0185100 PROTEIN"/>
    <property type="match status" value="1"/>
</dbReference>
<gene>
    <name evidence="3" type="ORF">TrLO_g1257</name>
</gene>
<reference evidence="4" key="1">
    <citation type="journal article" date="2023" name="Commun. Biol.">
        <title>Genome analysis of Parmales, the sister group of diatoms, reveals the evolutionary specialization of diatoms from phago-mixotrophs to photoautotrophs.</title>
        <authorList>
            <person name="Ban H."/>
            <person name="Sato S."/>
            <person name="Yoshikawa S."/>
            <person name="Yamada K."/>
            <person name="Nakamura Y."/>
            <person name="Ichinomiya M."/>
            <person name="Sato N."/>
            <person name="Blanc-Mathieu R."/>
            <person name="Endo H."/>
            <person name="Kuwata A."/>
            <person name="Ogata H."/>
        </authorList>
    </citation>
    <scope>NUCLEOTIDE SEQUENCE [LARGE SCALE GENOMIC DNA]</scope>
    <source>
        <strain evidence="4">NIES 3700</strain>
    </source>
</reference>
<organism evidence="3 4">
    <name type="scientific">Triparma laevis f. longispina</name>
    <dbReference type="NCBI Taxonomy" id="1714387"/>
    <lineage>
        <taxon>Eukaryota</taxon>
        <taxon>Sar</taxon>
        <taxon>Stramenopiles</taxon>
        <taxon>Ochrophyta</taxon>
        <taxon>Bolidophyceae</taxon>
        <taxon>Parmales</taxon>
        <taxon>Triparmaceae</taxon>
        <taxon>Triparma</taxon>
    </lineage>
</organism>
<evidence type="ECO:0000313" key="4">
    <source>
        <dbReference type="Proteomes" id="UP001165122"/>
    </source>
</evidence>
<feature type="compositionally biased region" description="Polar residues" evidence="1">
    <location>
        <begin position="299"/>
        <end position="312"/>
    </location>
</feature>
<dbReference type="OrthoDB" id="544175at2759"/>
<evidence type="ECO:0000259" key="2">
    <source>
        <dbReference type="Pfam" id="PF07889"/>
    </source>
</evidence>